<evidence type="ECO:0000313" key="1">
    <source>
        <dbReference type="EMBL" id="PKU70634.1"/>
    </source>
</evidence>
<organism evidence="1 2">
    <name type="scientific">Dendrobium catenatum</name>
    <dbReference type="NCBI Taxonomy" id="906689"/>
    <lineage>
        <taxon>Eukaryota</taxon>
        <taxon>Viridiplantae</taxon>
        <taxon>Streptophyta</taxon>
        <taxon>Embryophyta</taxon>
        <taxon>Tracheophyta</taxon>
        <taxon>Spermatophyta</taxon>
        <taxon>Magnoliopsida</taxon>
        <taxon>Liliopsida</taxon>
        <taxon>Asparagales</taxon>
        <taxon>Orchidaceae</taxon>
        <taxon>Epidendroideae</taxon>
        <taxon>Malaxideae</taxon>
        <taxon>Dendrobiinae</taxon>
        <taxon>Dendrobium</taxon>
    </lineage>
</organism>
<gene>
    <name evidence="1" type="ORF">MA16_Dca008751</name>
</gene>
<proteinExistence type="predicted"/>
<name>A0A2I0W4P7_9ASPA</name>
<dbReference type="PANTHER" id="PTHR35304">
    <property type="entry name" value="OS05G0120300 PROTEIN-RELATED"/>
    <property type="match status" value="1"/>
</dbReference>
<accession>A0A2I0W4P7</accession>
<reference evidence="1 2" key="1">
    <citation type="journal article" date="2016" name="Sci. Rep.">
        <title>The Dendrobium catenatum Lindl. genome sequence provides insights into polysaccharide synthase, floral development and adaptive evolution.</title>
        <authorList>
            <person name="Zhang G.Q."/>
            <person name="Xu Q."/>
            <person name="Bian C."/>
            <person name="Tsai W.C."/>
            <person name="Yeh C.M."/>
            <person name="Liu K.W."/>
            <person name="Yoshida K."/>
            <person name="Zhang L.S."/>
            <person name="Chang S.B."/>
            <person name="Chen F."/>
            <person name="Shi Y."/>
            <person name="Su Y.Y."/>
            <person name="Zhang Y.Q."/>
            <person name="Chen L.J."/>
            <person name="Yin Y."/>
            <person name="Lin M."/>
            <person name="Huang H."/>
            <person name="Deng H."/>
            <person name="Wang Z.W."/>
            <person name="Zhu S.L."/>
            <person name="Zhao X."/>
            <person name="Deng C."/>
            <person name="Niu S.C."/>
            <person name="Huang J."/>
            <person name="Wang M."/>
            <person name="Liu G.H."/>
            <person name="Yang H.J."/>
            <person name="Xiao X.J."/>
            <person name="Hsiao Y.Y."/>
            <person name="Wu W.L."/>
            <person name="Chen Y.Y."/>
            <person name="Mitsuda N."/>
            <person name="Ohme-Takagi M."/>
            <person name="Luo Y.B."/>
            <person name="Van de Peer Y."/>
            <person name="Liu Z.J."/>
        </authorList>
    </citation>
    <scope>NUCLEOTIDE SEQUENCE [LARGE SCALE GENOMIC DNA]</scope>
    <source>
        <tissue evidence="1">The whole plant</tissue>
    </source>
</reference>
<dbReference type="EMBL" id="KZ502926">
    <property type="protein sequence ID" value="PKU70634.1"/>
    <property type="molecule type" value="Genomic_DNA"/>
</dbReference>
<dbReference type="PANTHER" id="PTHR35304:SF1">
    <property type="entry name" value="OS05G0120300 PROTEIN"/>
    <property type="match status" value="1"/>
</dbReference>
<protein>
    <submittedName>
        <fullName evidence="1">Uncharacterized protein</fullName>
    </submittedName>
</protein>
<dbReference type="AlphaFoldDB" id="A0A2I0W4P7"/>
<sequence length="161" mass="17751">MAALCADAHLQIRPGFANLYKSAESDAEFVRSLITGAAVGSSAINNINRRRLGPNLAPVVDSYACRQKFLRSYTFSKKETVPEKTAKCFGKVRQRVADLPCVHCGEKLSGFSMLSPGEGYKTKKVPKKRKGRSVLWRIFHRLLSCMSSFDVAEGNSVVHAL</sequence>
<reference evidence="1 2" key="2">
    <citation type="journal article" date="2017" name="Nature">
        <title>The Apostasia genome and the evolution of orchids.</title>
        <authorList>
            <person name="Zhang G.Q."/>
            <person name="Liu K.W."/>
            <person name="Li Z."/>
            <person name="Lohaus R."/>
            <person name="Hsiao Y.Y."/>
            <person name="Niu S.C."/>
            <person name="Wang J.Y."/>
            <person name="Lin Y.C."/>
            <person name="Xu Q."/>
            <person name="Chen L.J."/>
            <person name="Yoshida K."/>
            <person name="Fujiwara S."/>
            <person name="Wang Z.W."/>
            <person name="Zhang Y.Q."/>
            <person name="Mitsuda N."/>
            <person name="Wang M."/>
            <person name="Liu G.H."/>
            <person name="Pecoraro L."/>
            <person name="Huang H.X."/>
            <person name="Xiao X.J."/>
            <person name="Lin M."/>
            <person name="Wu X.Y."/>
            <person name="Wu W.L."/>
            <person name="Chen Y.Y."/>
            <person name="Chang S.B."/>
            <person name="Sakamoto S."/>
            <person name="Ohme-Takagi M."/>
            <person name="Yagi M."/>
            <person name="Zeng S.J."/>
            <person name="Shen C.Y."/>
            <person name="Yeh C.M."/>
            <person name="Luo Y.B."/>
            <person name="Tsai W.C."/>
            <person name="Van de Peer Y."/>
            <person name="Liu Z.J."/>
        </authorList>
    </citation>
    <scope>NUCLEOTIDE SEQUENCE [LARGE SCALE GENOMIC DNA]</scope>
    <source>
        <tissue evidence="1">The whole plant</tissue>
    </source>
</reference>
<dbReference type="Proteomes" id="UP000233837">
    <property type="component" value="Unassembled WGS sequence"/>
</dbReference>
<keyword evidence="2" id="KW-1185">Reference proteome</keyword>
<evidence type="ECO:0000313" key="2">
    <source>
        <dbReference type="Proteomes" id="UP000233837"/>
    </source>
</evidence>